<comment type="caution">
    <text evidence="2">The sequence shown here is derived from an EMBL/GenBank/DDBJ whole genome shotgun (WGS) entry which is preliminary data.</text>
</comment>
<feature type="transmembrane region" description="Helical" evidence="1">
    <location>
        <begin position="248"/>
        <end position="267"/>
    </location>
</feature>
<accession>A0AA39LMR9</accession>
<dbReference type="EMBL" id="JAUCMV010000004">
    <property type="protein sequence ID" value="KAK0403067.1"/>
    <property type="molecule type" value="Genomic_DNA"/>
</dbReference>
<proteinExistence type="predicted"/>
<keyword evidence="1" id="KW-0812">Transmembrane</keyword>
<evidence type="ECO:0000313" key="2">
    <source>
        <dbReference type="EMBL" id="KAK0403067.1"/>
    </source>
</evidence>
<feature type="transmembrane region" description="Helical" evidence="1">
    <location>
        <begin position="208"/>
        <end position="227"/>
    </location>
</feature>
<feature type="transmembrane region" description="Helical" evidence="1">
    <location>
        <begin position="70"/>
        <end position="94"/>
    </location>
</feature>
<keyword evidence="1" id="KW-0472">Membrane</keyword>
<gene>
    <name evidence="2" type="ORF">QR680_016697</name>
</gene>
<name>A0AA39LMR9_9BILA</name>
<dbReference type="InterPro" id="IPR019425">
    <property type="entry name" value="7TM_GPCR_serpentine_rcpt_Srt"/>
</dbReference>
<sequence length="324" mass="37168">MELYVFRHDEYRRLYNCSFKTRDEWGSVFPPNYTFGSFCLLTGTIYAILYVPVLRVMLRPELFQNSCFKIMFYFGLIDFFCIFLNCFLTGFLSIEGAVACSHMDLIYVTGCFCVGLWSSQCLTCVVLVFNRCVDISSEWLADVLFSGYRTFLWILLTVVYMLYFVLFNTPILFSSLSGAWFFDPYVGIPNIAMDRSAYGSYPAAINNLLDIVLLLVLHTYLFAVLWCKTKGYSGSQLRSLQVKVIMQSFFVCFVNFTCAALYCYMQYFSAPMFLVVVAQIAWQLSNGGVVIIYIMMNKTIRNGVLNMIFCHTKNSTITPVVPIA</sequence>
<dbReference type="PANTHER" id="PTHR23021:SF11">
    <property type="entry name" value="SERPENTINE RECEPTOR, CLASS T"/>
    <property type="match status" value="1"/>
</dbReference>
<reference evidence="2" key="1">
    <citation type="submission" date="2023-06" db="EMBL/GenBank/DDBJ databases">
        <title>Genomic analysis of the entomopathogenic nematode Steinernema hermaphroditum.</title>
        <authorList>
            <person name="Schwarz E.M."/>
            <person name="Heppert J.K."/>
            <person name="Baniya A."/>
            <person name="Schwartz H.T."/>
            <person name="Tan C.-H."/>
            <person name="Antoshechkin I."/>
            <person name="Sternberg P.W."/>
            <person name="Goodrich-Blair H."/>
            <person name="Dillman A.R."/>
        </authorList>
    </citation>
    <scope>NUCLEOTIDE SEQUENCE</scope>
    <source>
        <strain evidence="2">PS9179</strain>
        <tissue evidence="2">Whole animal</tissue>
    </source>
</reference>
<dbReference type="SUPFAM" id="SSF81321">
    <property type="entry name" value="Family A G protein-coupled receptor-like"/>
    <property type="match status" value="1"/>
</dbReference>
<evidence type="ECO:0000313" key="3">
    <source>
        <dbReference type="Proteomes" id="UP001175271"/>
    </source>
</evidence>
<evidence type="ECO:0000256" key="1">
    <source>
        <dbReference type="SAM" id="Phobius"/>
    </source>
</evidence>
<dbReference type="PANTHER" id="PTHR23021">
    <property type="entry name" value="SERPENTINE RECEPTOR, CLASS T"/>
    <property type="match status" value="1"/>
</dbReference>
<dbReference type="Proteomes" id="UP001175271">
    <property type="component" value="Unassembled WGS sequence"/>
</dbReference>
<feature type="transmembrane region" description="Helical" evidence="1">
    <location>
        <begin position="150"/>
        <end position="173"/>
    </location>
</feature>
<evidence type="ECO:0008006" key="4">
    <source>
        <dbReference type="Google" id="ProtNLM"/>
    </source>
</evidence>
<organism evidence="2 3">
    <name type="scientific">Steinernema hermaphroditum</name>
    <dbReference type="NCBI Taxonomy" id="289476"/>
    <lineage>
        <taxon>Eukaryota</taxon>
        <taxon>Metazoa</taxon>
        <taxon>Ecdysozoa</taxon>
        <taxon>Nematoda</taxon>
        <taxon>Chromadorea</taxon>
        <taxon>Rhabditida</taxon>
        <taxon>Tylenchina</taxon>
        <taxon>Panagrolaimomorpha</taxon>
        <taxon>Strongyloidoidea</taxon>
        <taxon>Steinernematidae</taxon>
        <taxon>Steinernema</taxon>
    </lineage>
</organism>
<dbReference type="AlphaFoldDB" id="A0AA39LMR9"/>
<dbReference type="Pfam" id="PF10321">
    <property type="entry name" value="7TM_GPCR_Srt"/>
    <property type="match status" value="1"/>
</dbReference>
<keyword evidence="1" id="KW-1133">Transmembrane helix</keyword>
<keyword evidence="3" id="KW-1185">Reference proteome</keyword>
<protein>
    <recommendedName>
        <fullName evidence="4">7TM GPCR serpentine receptor class x (Srx) domain-containing protein</fullName>
    </recommendedName>
</protein>
<feature type="transmembrane region" description="Helical" evidence="1">
    <location>
        <begin position="273"/>
        <end position="296"/>
    </location>
</feature>
<feature type="transmembrane region" description="Helical" evidence="1">
    <location>
        <begin position="35"/>
        <end position="58"/>
    </location>
</feature>
<feature type="transmembrane region" description="Helical" evidence="1">
    <location>
        <begin position="106"/>
        <end position="129"/>
    </location>
</feature>